<dbReference type="AlphaFoldDB" id="A0A4Y2W7B9"/>
<accession>A0A4Y2W7B9</accession>
<evidence type="ECO:0000256" key="1">
    <source>
        <dbReference type="SAM" id="SignalP"/>
    </source>
</evidence>
<keyword evidence="1" id="KW-0732">Signal</keyword>
<evidence type="ECO:0000313" key="2">
    <source>
        <dbReference type="EMBL" id="GBO32912.1"/>
    </source>
</evidence>
<feature type="signal peptide" evidence="1">
    <location>
        <begin position="1"/>
        <end position="25"/>
    </location>
</feature>
<reference evidence="2 3" key="1">
    <citation type="journal article" date="2019" name="Sci. Rep.">
        <title>Orb-weaving spider Araneus ventricosus genome elucidates the spidroin gene catalogue.</title>
        <authorList>
            <person name="Kono N."/>
            <person name="Nakamura H."/>
            <person name="Ohtoshi R."/>
            <person name="Moran D.A.P."/>
            <person name="Shinohara A."/>
            <person name="Yoshida Y."/>
            <person name="Fujiwara M."/>
            <person name="Mori M."/>
            <person name="Tomita M."/>
            <person name="Arakawa K."/>
        </authorList>
    </citation>
    <scope>NUCLEOTIDE SEQUENCE [LARGE SCALE GENOMIC DNA]</scope>
</reference>
<sequence>MPVSVIVSSWRFLTGLAFVGKTVCSLNSDVLFQWPVVRHSWLEVPLISRRGTAKHRCCSRICGVTRTFRRNVGKCSDIKGSESMDGDLGIVPTGCFRLCMCLQNGAACRTRIRNKSPTTDMNTKNH</sequence>
<name>A0A4Y2W7B9_ARAVE</name>
<feature type="chain" id="PRO_5021247132" description="Secreted protein" evidence="1">
    <location>
        <begin position="26"/>
        <end position="126"/>
    </location>
</feature>
<proteinExistence type="predicted"/>
<keyword evidence="3" id="KW-1185">Reference proteome</keyword>
<evidence type="ECO:0008006" key="4">
    <source>
        <dbReference type="Google" id="ProtNLM"/>
    </source>
</evidence>
<comment type="caution">
    <text evidence="2">The sequence shown here is derived from an EMBL/GenBank/DDBJ whole genome shotgun (WGS) entry which is preliminary data.</text>
</comment>
<protein>
    <recommendedName>
        <fullName evidence="4">Secreted protein</fullName>
    </recommendedName>
</protein>
<dbReference type="EMBL" id="BGPR01056406">
    <property type="protein sequence ID" value="GBO32912.1"/>
    <property type="molecule type" value="Genomic_DNA"/>
</dbReference>
<organism evidence="2 3">
    <name type="scientific">Araneus ventricosus</name>
    <name type="common">Orbweaver spider</name>
    <name type="synonym">Epeira ventricosa</name>
    <dbReference type="NCBI Taxonomy" id="182803"/>
    <lineage>
        <taxon>Eukaryota</taxon>
        <taxon>Metazoa</taxon>
        <taxon>Ecdysozoa</taxon>
        <taxon>Arthropoda</taxon>
        <taxon>Chelicerata</taxon>
        <taxon>Arachnida</taxon>
        <taxon>Araneae</taxon>
        <taxon>Araneomorphae</taxon>
        <taxon>Entelegynae</taxon>
        <taxon>Araneoidea</taxon>
        <taxon>Araneidae</taxon>
        <taxon>Araneus</taxon>
    </lineage>
</organism>
<gene>
    <name evidence="2" type="ORF">AVEN_161285_1</name>
</gene>
<evidence type="ECO:0000313" key="3">
    <source>
        <dbReference type="Proteomes" id="UP000499080"/>
    </source>
</evidence>
<dbReference type="Proteomes" id="UP000499080">
    <property type="component" value="Unassembled WGS sequence"/>
</dbReference>